<dbReference type="AlphaFoldDB" id="A0A1G4W1X3"/>
<dbReference type="EMBL" id="FMTY01000005">
    <property type="protein sequence ID" value="SCX15379.1"/>
    <property type="molecule type" value="Genomic_DNA"/>
</dbReference>
<accession>A0A1G4W1X3</accession>
<feature type="compositionally biased region" description="Polar residues" evidence="1">
    <location>
        <begin position="39"/>
        <end position="53"/>
    </location>
</feature>
<sequence length="167" mass="18140">MKKSIIYLGIAVVAFTNVTSALSSQQSFNNEYFSLTQSVQSEQSTDATTTGNDSIEKKSGKECGDAGSINPETILSTPYAKTIEEVIAEDNQIIESEISSDVVENASEESITIDNQVIDMTISSEVDPLYSKKTTEEIIMEDSLIIESPIFNTAQPINAVKIKSTNI</sequence>
<name>A0A1G4W1X3_9FLAO</name>
<feature type="signal peptide" evidence="2">
    <location>
        <begin position="1"/>
        <end position="23"/>
    </location>
</feature>
<feature type="compositionally biased region" description="Basic and acidic residues" evidence="1">
    <location>
        <begin position="54"/>
        <end position="64"/>
    </location>
</feature>
<dbReference type="eggNOG" id="ENOG5030YQM">
    <property type="taxonomic scope" value="Bacteria"/>
</dbReference>
<protein>
    <submittedName>
        <fullName evidence="3">Uncharacterized protein</fullName>
    </submittedName>
</protein>
<feature type="chain" id="PRO_5010373842" evidence="2">
    <location>
        <begin position="24"/>
        <end position="167"/>
    </location>
</feature>
<dbReference type="RefSeq" id="WP_023575898.1">
    <property type="nucleotide sequence ID" value="NZ_CBCSBQ010000004.1"/>
</dbReference>
<gene>
    <name evidence="3" type="ORF">SAMN02927925_02236</name>
</gene>
<organism evidence="3 4">
    <name type="scientific">Flavobacterium saliperosum</name>
    <dbReference type="NCBI Taxonomy" id="329186"/>
    <lineage>
        <taxon>Bacteria</taxon>
        <taxon>Pseudomonadati</taxon>
        <taxon>Bacteroidota</taxon>
        <taxon>Flavobacteriia</taxon>
        <taxon>Flavobacteriales</taxon>
        <taxon>Flavobacteriaceae</taxon>
        <taxon>Flavobacterium</taxon>
    </lineage>
</organism>
<evidence type="ECO:0000313" key="4">
    <source>
        <dbReference type="Proteomes" id="UP000182124"/>
    </source>
</evidence>
<keyword evidence="2" id="KW-0732">Signal</keyword>
<proteinExistence type="predicted"/>
<evidence type="ECO:0000313" key="3">
    <source>
        <dbReference type="EMBL" id="SCX15379.1"/>
    </source>
</evidence>
<dbReference type="STRING" id="329186.SAMN02927925_02236"/>
<feature type="region of interest" description="Disordered" evidence="1">
    <location>
        <begin position="39"/>
        <end position="70"/>
    </location>
</feature>
<reference evidence="3 4" key="1">
    <citation type="submission" date="2016-10" db="EMBL/GenBank/DDBJ databases">
        <authorList>
            <person name="de Groot N.N."/>
        </authorList>
    </citation>
    <scope>NUCLEOTIDE SEQUENCE [LARGE SCALE GENOMIC DNA]</scope>
    <source>
        <strain evidence="3 4">CGMCC 1.3801</strain>
    </source>
</reference>
<evidence type="ECO:0000256" key="1">
    <source>
        <dbReference type="SAM" id="MobiDB-lite"/>
    </source>
</evidence>
<dbReference type="Proteomes" id="UP000182124">
    <property type="component" value="Unassembled WGS sequence"/>
</dbReference>
<evidence type="ECO:0000256" key="2">
    <source>
        <dbReference type="SAM" id="SignalP"/>
    </source>
</evidence>